<dbReference type="EMBL" id="QFQB01000024">
    <property type="protein sequence ID" value="PZQ46630.1"/>
    <property type="molecule type" value="Genomic_DNA"/>
</dbReference>
<evidence type="ECO:0000313" key="1">
    <source>
        <dbReference type="EMBL" id="PZQ46630.1"/>
    </source>
</evidence>
<gene>
    <name evidence="1" type="ORF">DI551_04795</name>
</gene>
<reference evidence="1 2" key="1">
    <citation type="submission" date="2017-08" db="EMBL/GenBank/DDBJ databases">
        <title>Infants hospitalized years apart are colonized by the same room-sourced microbial strains.</title>
        <authorList>
            <person name="Brooks B."/>
            <person name="Olm M.R."/>
            <person name="Firek B.A."/>
            <person name="Baker R."/>
            <person name="Thomas B.C."/>
            <person name="Morowitz M.J."/>
            <person name="Banfield J.F."/>
        </authorList>
    </citation>
    <scope>NUCLEOTIDE SEQUENCE [LARGE SCALE GENOMIC DNA]</scope>
    <source>
        <strain evidence="1">S2_005_002_R2_29</strain>
    </source>
</reference>
<accession>A0A2W5Q5H0</accession>
<sequence>MFLASLRSSFQQSFPDASMEYLDNAGLNDLPHLKSFDIVVLPASHGEITPYEYFFKGRPATNIQAYAQRGAVAAFCSGAYGLLDRSSYRYSNGEIKNYRGYTSLLETKGDGPVDDAAGGLRLLSVFAGVAGSGPIKLCYDGGPGFELTPDIFPLARFANGRGAVVAQNTGEGVVVGFGALADVRAAHLPQRDPAWQDVREELKRTEAGQMSIWDQAMDILARKKIPASCFDIS</sequence>
<protein>
    <recommendedName>
        <fullName evidence="3">Biotin-protein ligase N-terminal domain-containing protein</fullName>
    </recommendedName>
</protein>
<name>A0A2W5Q5H0_9BACT</name>
<organism evidence="1 2">
    <name type="scientific">Micavibrio aeruginosavorus</name>
    <dbReference type="NCBI Taxonomy" id="349221"/>
    <lineage>
        <taxon>Bacteria</taxon>
        <taxon>Pseudomonadati</taxon>
        <taxon>Bdellovibrionota</taxon>
        <taxon>Bdellovibrionia</taxon>
        <taxon>Bdellovibrionales</taxon>
        <taxon>Pseudobdellovibrionaceae</taxon>
        <taxon>Micavibrio</taxon>
    </lineage>
</organism>
<evidence type="ECO:0008006" key="3">
    <source>
        <dbReference type="Google" id="ProtNLM"/>
    </source>
</evidence>
<dbReference type="AlphaFoldDB" id="A0A2W5Q5H0"/>
<proteinExistence type="predicted"/>
<evidence type="ECO:0000313" key="2">
    <source>
        <dbReference type="Proteomes" id="UP000249417"/>
    </source>
</evidence>
<dbReference type="Proteomes" id="UP000249417">
    <property type="component" value="Unassembled WGS sequence"/>
</dbReference>
<comment type="caution">
    <text evidence="1">The sequence shown here is derived from an EMBL/GenBank/DDBJ whole genome shotgun (WGS) entry which is preliminary data.</text>
</comment>